<accession>A0A248JTE0</accession>
<dbReference type="PROSITE" id="PS51257">
    <property type="entry name" value="PROKAR_LIPOPROTEIN"/>
    <property type="match status" value="1"/>
</dbReference>
<proteinExistence type="predicted"/>
<dbReference type="InterPro" id="IPR045515">
    <property type="entry name" value="DUF6440"/>
</dbReference>
<dbReference type="Proteomes" id="UP000197153">
    <property type="component" value="Chromosome 1"/>
</dbReference>
<reference evidence="4 5" key="1">
    <citation type="submission" date="2017-06" db="EMBL/GenBank/DDBJ databases">
        <title>Complete genome sequence of Nitrospirillum amazonense strain CBAmC, an endophytic nitrogen-fixing and plant growth-promoting bacterium, isolated from sugarcane.</title>
        <authorList>
            <person name="Schwab S."/>
            <person name="dos Santos Teixeira K.R."/>
            <person name="Simoes Araujo J.L."/>
            <person name="Soares Vidal M."/>
            <person name="Borges de Freitas H.R."/>
            <person name="Rivello Crivelaro A.L."/>
            <person name="Bueno de Camargo Nunes A."/>
            <person name="dos Santos C.M."/>
            <person name="Palmeira da Silva Rosa D."/>
            <person name="da Silva Padilha D."/>
            <person name="da Silva E."/>
            <person name="Araujo Terra L."/>
            <person name="Soares Mendes V."/>
            <person name="Farinelli L."/>
            <person name="Magalhaes Cruz L."/>
            <person name="Baldani J.I."/>
        </authorList>
    </citation>
    <scope>NUCLEOTIDE SEQUENCE [LARGE SCALE GENOMIC DNA]</scope>
    <source>
        <strain evidence="4 5">CBAmC</strain>
    </source>
</reference>
<dbReference type="RefSeq" id="WP_088872082.1">
    <property type="nucleotide sequence ID" value="NZ_CP022110.1"/>
</dbReference>
<keyword evidence="2" id="KW-0732">Signal</keyword>
<evidence type="ECO:0000256" key="1">
    <source>
        <dbReference type="SAM" id="MobiDB-lite"/>
    </source>
</evidence>
<evidence type="ECO:0000256" key="2">
    <source>
        <dbReference type="SAM" id="SignalP"/>
    </source>
</evidence>
<dbReference type="Pfam" id="PF20037">
    <property type="entry name" value="DUF6440"/>
    <property type="match status" value="1"/>
</dbReference>
<protein>
    <recommendedName>
        <fullName evidence="3">DUF6440 domain-containing protein</fullName>
    </recommendedName>
</protein>
<sequence length="85" mass="8960">MKAFIALAAMALLSGCEPQAAADTPGPGRWARVLTDVETGCQYLERVSGGALAVTPRLDGNGRPMGCHSPQHQHPDVPATPDTHW</sequence>
<feature type="domain" description="DUF6440" evidence="3">
    <location>
        <begin position="32"/>
        <end position="65"/>
    </location>
</feature>
<gene>
    <name evidence="4" type="ORF">Y958_11480</name>
</gene>
<organism evidence="4 5">
    <name type="scientific">Nitrospirillum viridazoti CBAmc</name>
    <dbReference type="NCBI Taxonomy" id="1441467"/>
    <lineage>
        <taxon>Bacteria</taxon>
        <taxon>Pseudomonadati</taxon>
        <taxon>Pseudomonadota</taxon>
        <taxon>Alphaproteobacteria</taxon>
        <taxon>Rhodospirillales</taxon>
        <taxon>Azospirillaceae</taxon>
        <taxon>Nitrospirillum</taxon>
        <taxon>Nitrospirillum viridazoti</taxon>
    </lineage>
</organism>
<feature type="region of interest" description="Disordered" evidence="1">
    <location>
        <begin position="57"/>
        <end position="85"/>
    </location>
</feature>
<dbReference type="EMBL" id="CP022110">
    <property type="protein sequence ID" value="ASG21378.1"/>
    <property type="molecule type" value="Genomic_DNA"/>
</dbReference>
<evidence type="ECO:0000259" key="3">
    <source>
        <dbReference type="Pfam" id="PF20037"/>
    </source>
</evidence>
<feature type="signal peptide" evidence="2">
    <location>
        <begin position="1"/>
        <end position="21"/>
    </location>
</feature>
<dbReference type="KEGG" id="nao:Y958_11480"/>
<evidence type="ECO:0000313" key="4">
    <source>
        <dbReference type="EMBL" id="ASG21378.1"/>
    </source>
</evidence>
<name>A0A248JTE0_9PROT</name>
<keyword evidence="5" id="KW-1185">Reference proteome</keyword>
<evidence type="ECO:0000313" key="5">
    <source>
        <dbReference type="Proteomes" id="UP000197153"/>
    </source>
</evidence>
<feature type="chain" id="PRO_5013123247" description="DUF6440 domain-containing protein" evidence="2">
    <location>
        <begin position="22"/>
        <end position="85"/>
    </location>
</feature>
<dbReference type="AlphaFoldDB" id="A0A248JTE0"/>